<feature type="region of interest" description="Disordered" evidence="3">
    <location>
        <begin position="62"/>
        <end position="116"/>
    </location>
</feature>
<dbReference type="GO" id="GO:0005634">
    <property type="term" value="C:nucleus"/>
    <property type="evidence" value="ECO:0007669"/>
    <property type="project" value="UniProtKB-UniRule"/>
</dbReference>
<feature type="DNA-binding region" description="HMG box" evidence="2">
    <location>
        <begin position="234"/>
        <end position="300"/>
    </location>
</feature>
<dbReference type="Pfam" id="PF00505">
    <property type="entry name" value="HMG_box"/>
    <property type="match status" value="1"/>
</dbReference>
<feature type="compositionally biased region" description="Polar residues" evidence="3">
    <location>
        <begin position="62"/>
        <end position="72"/>
    </location>
</feature>
<organism evidence="5 6">
    <name type="scientific">Penicillium alfredii</name>
    <dbReference type="NCBI Taxonomy" id="1506179"/>
    <lineage>
        <taxon>Eukaryota</taxon>
        <taxon>Fungi</taxon>
        <taxon>Dikarya</taxon>
        <taxon>Ascomycota</taxon>
        <taxon>Pezizomycotina</taxon>
        <taxon>Eurotiomycetes</taxon>
        <taxon>Eurotiomycetidae</taxon>
        <taxon>Eurotiales</taxon>
        <taxon>Aspergillaceae</taxon>
        <taxon>Penicillium</taxon>
    </lineage>
</organism>
<dbReference type="PANTHER" id="PTHR48112">
    <property type="entry name" value="HIGH MOBILITY GROUP PROTEIN DSP1"/>
    <property type="match status" value="1"/>
</dbReference>
<dbReference type="GO" id="GO:0003677">
    <property type="term" value="F:DNA binding"/>
    <property type="evidence" value="ECO:0007669"/>
    <property type="project" value="UniProtKB-UniRule"/>
</dbReference>
<proteinExistence type="predicted"/>
<evidence type="ECO:0000256" key="1">
    <source>
        <dbReference type="ARBA" id="ARBA00023125"/>
    </source>
</evidence>
<dbReference type="InterPro" id="IPR036910">
    <property type="entry name" value="HMG_box_dom_sf"/>
</dbReference>
<gene>
    <name evidence="5" type="ORF">NUU61_007760</name>
</gene>
<feature type="compositionally biased region" description="Basic and acidic residues" evidence="3">
    <location>
        <begin position="99"/>
        <end position="116"/>
    </location>
</feature>
<dbReference type="GeneID" id="81397454"/>
<reference evidence="5" key="2">
    <citation type="journal article" date="2023" name="IMA Fungus">
        <title>Comparative genomic study of the Penicillium genus elucidates a diverse pangenome and 15 lateral gene transfer events.</title>
        <authorList>
            <person name="Petersen C."/>
            <person name="Sorensen T."/>
            <person name="Nielsen M.R."/>
            <person name="Sondergaard T.E."/>
            <person name="Sorensen J.L."/>
            <person name="Fitzpatrick D.A."/>
            <person name="Frisvad J.C."/>
            <person name="Nielsen K.L."/>
        </authorList>
    </citation>
    <scope>NUCLEOTIDE SEQUENCE</scope>
    <source>
        <strain evidence="5">IBT 34128</strain>
    </source>
</reference>
<dbReference type="InterPro" id="IPR050342">
    <property type="entry name" value="HMGB"/>
</dbReference>
<keyword evidence="6" id="KW-1185">Reference proteome</keyword>
<feature type="domain" description="HMG box" evidence="4">
    <location>
        <begin position="234"/>
        <end position="300"/>
    </location>
</feature>
<reference evidence="5" key="1">
    <citation type="submission" date="2022-11" db="EMBL/GenBank/DDBJ databases">
        <authorList>
            <person name="Petersen C."/>
        </authorList>
    </citation>
    <scope>NUCLEOTIDE SEQUENCE</scope>
    <source>
        <strain evidence="5">IBT 34128</strain>
    </source>
</reference>
<sequence length="315" mass="35965">MPWQYATRRAIRPLRLGVALARHSRVVGVQNQLRRIAVATSPRLMTPCSGYRSAIKFQQSHTYATTSTPKSNRSTKSKPAKKSKKTAKKPVKKPAKKRVLTEKQLEKKKQQEHRQRIKELKEASLTPPAKLPQSAYIVALTSKLTELRSEVPSEPRKPSDYFSAAAGLVRSMNSAELEEYRGKAESNKATNSAAYESWVKSHTPLQIKEANLARRQLARLQKKVFRPLKDDRQVKQPLSAFIAYNTERNESGDFKHVKRTQVASRVAEEWKELTPSEKQRYVDLAAEDRERYIREHLEVYGEVPKRATSPHPESA</sequence>
<evidence type="ECO:0000256" key="3">
    <source>
        <dbReference type="SAM" id="MobiDB-lite"/>
    </source>
</evidence>
<dbReference type="AlphaFoldDB" id="A0A9W9ER31"/>
<name>A0A9W9ER31_9EURO</name>
<keyword evidence="1 2" id="KW-0238">DNA-binding</keyword>
<keyword evidence="2" id="KW-0539">Nucleus</keyword>
<dbReference type="SMART" id="SM00398">
    <property type="entry name" value="HMG"/>
    <property type="match status" value="1"/>
</dbReference>
<accession>A0A9W9ER31</accession>
<dbReference type="RefSeq" id="XP_056508578.1">
    <property type="nucleotide sequence ID" value="XM_056658285.1"/>
</dbReference>
<evidence type="ECO:0000313" key="5">
    <source>
        <dbReference type="EMBL" id="KAJ5086453.1"/>
    </source>
</evidence>
<dbReference type="InterPro" id="IPR009071">
    <property type="entry name" value="HMG_box_dom"/>
</dbReference>
<comment type="caution">
    <text evidence="5">The sequence shown here is derived from an EMBL/GenBank/DDBJ whole genome shotgun (WGS) entry which is preliminary data.</text>
</comment>
<evidence type="ECO:0000256" key="2">
    <source>
        <dbReference type="PROSITE-ProRule" id="PRU00267"/>
    </source>
</evidence>
<evidence type="ECO:0000313" key="6">
    <source>
        <dbReference type="Proteomes" id="UP001141434"/>
    </source>
</evidence>
<dbReference type="PROSITE" id="PS50118">
    <property type="entry name" value="HMG_BOX_2"/>
    <property type="match status" value="1"/>
</dbReference>
<dbReference type="Gene3D" id="1.10.30.10">
    <property type="entry name" value="High mobility group box domain"/>
    <property type="match status" value="2"/>
</dbReference>
<evidence type="ECO:0000259" key="4">
    <source>
        <dbReference type="PROSITE" id="PS50118"/>
    </source>
</evidence>
<dbReference type="SUPFAM" id="SSF47095">
    <property type="entry name" value="HMG-box"/>
    <property type="match status" value="2"/>
</dbReference>
<feature type="compositionally biased region" description="Basic residues" evidence="3">
    <location>
        <begin position="73"/>
        <end position="98"/>
    </location>
</feature>
<dbReference type="OrthoDB" id="1919336at2759"/>
<dbReference type="EMBL" id="JAPMSZ010000010">
    <property type="protein sequence ID" value="KAJ5086453.1"/>
    <property type="molecule type" value="Genomic_DNA"/>
</dbReference>
<dbReference type="Proteomes" id="UP001141434">
    <property type="component" value="Unassembled WGS sequence"/>
</dbReference>
<protein>
    <recommendedName>
        <fullName evidence="4">HMG box domain-containing protein</fullName>
    </recommendedName>
</protein>